<dbReference type="InterPro" id="IPR020843">
    <property type="entry name" value="ER"/>
</dbReference>
<dbReference type="EMBL" id="KV454004">
    <property type="protein sequence ID" value="ODQ45805.1"/>
    <property type="molecule type" value="Genomic_DNA"/>
</dbReference>
<dbReference type="Pfam" id="PF13602">
    <property type="entry name" value="ADH_zinc_N_2"/>
    <property type="match status" value="1"/>
</dbReference>
<dbReference type="Pfam" id="PF08240">
    <property type="entry name" value="ADH_N"/>
    <property type="match status" value="1"/>
</dbReference>
<reference evidence="5 6" key="1">
    <citation type="journal article" date="2016" name="Proc. Natl. Acad. Sci. U.S.A.">
        <title>Comparative genomics of biotechnologically important yeasts.</title>
        <authorList>
            <person name="Riley R."/>
            <person name="Haridas S."/>
            <person name="Wolfe K.H."/>
            <person name="Lopes M.R."/>
            <person name="Hittinger C.T."/>
            <person name="Goeker M."/>
            <person name="Salamov A.A."/>
            <person name="Wisecaver J.H."/>
            <person name="Long T.M."/>
            <person name="Calvey C.H."/>
            <person name="Aerts A.L."/>
            <person name="Barry K.W."/>
            <person name="Choi C."/>
            <person name="Clum A."/>
            <person name="Coughlan A.Y."/>
            <person name="Deshpande S."/>
            <person name="Douglass A.P."/>
            <person name="Hanson S.J."/>
            <person name="Klenk H.-P."/>
            <person name="LaButti K.M."/>
            <person name="Lapidus A."/>
            <person name="Lindquist E.A."/>
            <person name="Lipzen A.M."/>
            <person name="Meier-Kolthoff J.P."/>
            <person name="Ohm R.A."/>
            <person name="Otillar R.P."/>
            <person name="Pangilinan J.L."/>
            <person name="Peng Y."/>
            <person name="Rokas A."/>
            <person name="Rosa C.A."/>
            <person name="Scheuner C."/>
            <person name="Sibirny A.A."/>
            <person name="Slot J.C."/>
            <person name="Stielow J.B."/>
            <person name="Sun H."/>
            <person name="Kurtzman C.P."/>
            <person name="Blackwell M."/>
            <person name="Grigoriev I.V."/>
            <person name="Jeffries T.W."/>
        </authorList>
    </citation>
    <scope>NUCLEOTIDE SEQUENCE [LARGE SCALE GENOMIC DNA]</scope>
    <source>
        <strain evidence="5 6">NRRL Y-2026</strain>
    </source>
</reference>
<dbReference type="Proteomes" id="UP000094455">
    <property type="component" value="Unassembled WGS sequence"/>
</dbReference>
<dbReference type="Gene3D" id="3.40.50.720">
    <property type="entry name" value="NAD(P)-binding Rossmann-like Domain"/>
    <property type="match status" value="1"/>
</dbReference>
<dbReference type="InterPro" id="IPR013154">
    <property type="entry name" value="ADH-like_N"/>
</dbReference>
<gene>
    <name evidence="5" type="ORF">PICMEDRAFT_17073</name>
</gene>
<dbReference type="PANTHER" id="PTHR11695">
    <property type="entry name" value="ALCOHOL DEHYDROGENASE RELATED"/>
    <property type="match status" value="1"/>
</dbReference>
<evidence type="ECO:0000259" key="4">
    <source>
        <dbReference type="SMART" id="SM00829"/>
    </source>
</evidence>
<dbReference type="SUPFAM" id="SSF50129">
    <property type="entry name" value="GroES-like"/>
    <property type="match status" value="1"/>
</dbReference>
<keyword evidence="6" id="KW-1185">Reference proteome</keyword>
<comment type="similarity">
    <text evidence="3">Belongs to the YIM1 family.</text>
</comment>
<evidence type="ECO:0000313" key="5">
    <source>
        <dbReference type="EMBL" id="ODQ45805.1"/>
    </source>
</evidence>
<comment type="subcellular location">
    <subcellularLocation>
        <location evidence="1">Lipid droplet</location>
    </subcellularLocation>
</comment>
<evidence type="ECO:0000256" key="2">
    <source>
        <dbReference type="ARBA" id="ARBA00022677"/>
    </source>
</evidence>
<proteinExistence type="inferred from homology"/>
<evidence type="ECO:0000313" key="6">
    <source>
        <dbReference type="Proteomes" id="UP000094455"/>
    </source>
</evidence>
<dbReference type="GeneID" id="30178141"/>
<dbReference type="OrthoDB" id="3509362at2759"/>
<accession>A0A1E3NI28</accession>
<dbReference type="GO" id="GO:0005811">
    <property type="term" value="C:lipid droplet"/>
    <property type="evidence" value="ECO:0007669"/>
    <property type="project" value="UniProtKB-SubCell"/>
</dbReference>
<sequence length="367" mass="40036">MAAVIPELPPIVNNSFKVKAVTYHSYKTPLTTKEVEIPVTAGSIVKPTEVLLQIKATSINPIDCIFKGMSYGFLGPKDKIIGGDFSGIVVKAGAETKFKPGDKIFGDVLSVTRRGSSSEYIIFEPKVAQVCELIPEGMTFEQAASLPIVSGTAYQCLYSHRGSLEGSNVLVLGSGTSVGTYAVQFAKHYFKAAKVVATCSASSAEKSKKAGADVVVDYTKGKSVKVNQILEFVKEHGKFDIVVDAVRDEDLIPYFSHVLKPVSENGIFSQVEGSYTIDYSHVHLYQFVPSWKKFVSVVKYKLGLYDYFIDTVLLMNTKGYGDAVRTLWANRELSIPIDSVYDAYSDAQVALERVASGKAKGKVVLKF</sequence>
<dbReference type="InterPro" id="IPR036291">
    <property type="entry name" value="NAD(P)-bd_dom_sf"/>
</dbReference>
<dbReference type="GO" id="GO:0005739">
    <property type="term" value="C:mitochondrion"/>
    <property type="evidence" value="ECO:0007669"/>
    <property type="project" value="TreeGrafter"/>
</dbReference>
<dbReference type="STRING" id="763406.A0A1E3NI28"/>
<name>A0A1E3NI28_9ASCO</name>
<feature type="domain" description="Enoyl reductase (ER)" evidence="4">
    <location>
        <begin position="31"/>
        <end position="365"/>
    </location>
</feature>
<dbReference type="GO" id="GO:0016491">
    <property type="term" value="F:oxidoreductase activity"/>
    <property type="evidence" value="ECO:0007669"/>
    <property type="project" value="InterPro"/>
</dbReference>
<dbReference type="Gene3D" id="3.90.180.10">
    <property type="entry name" value="Medium-chain alcohol dehydrogenases, catalytic domain"/>
    <property type="match status" value="1"/>
</dbReference>
<evidence type="ECO:0000256" key="1">
    <source>
        <dbReference type="ARBA" id="ARBA00004502"/>
    </source>
</evidence>
<protein>
    <recommendedName>
        <fullName evidence="4">Enoyl reductase (ER) domain-containing protein</fullName>
    </recommendedName>
</protein>
<dbReference type="InterPro" id="IPR011032">
    <property type="entry name" value="GroES-like_sf"/>
</dbReference>
<dbReference type="SUPFAM" id="SSF51735">
    <property type="entry name" value="NAD(P)-binding Rossmann-fold domains"/>
    <property type="match status" value="1"/>
</dbReference>
<dbReference type="PANTHER" id="PTHR11695:SF294">
    <property type="entry name" value="RETICULON-4-INTERACTING PROTEIN 1, MITOCHONDRIAL"/>
    <property type="match status" value="1"/>
</dbReference>
<dbReference type="RefSeq" id="XP_019016918.1">
    <property type="nucleotide sequence ID" value="XM_019161454.1"/>
</dbReference>
<dbReference type="InterPro" id="IPR050700">
    <property type="entry name" value="YIM1/Zinc_Alcohol_DH_Fams"/>
</dbReference>
<dbReference type="AlphaFoldDB" id="A0A1E3NI28"/>
<evidence type="ECO:0000256" key="3">
    <source>
        <dbReference type="ARBA" id="ARBA00038249"/>
    </source>
</evidence>
<organism evidence="5 6">
    <name type="scientific">Pichia membranifaciens NRRL Y-2026</name>
    <dbReference type="NCBI Taxonomy" id="763406"/>
    <lineage>
        <taxon>Eukaryota</taxon>
        <taxon>Fungi</taxon>
        <taxon>Dikarya</taxon>
        <taxon>Ascomycota</taxon>
        <taxon>Saccharomycotina</taxon>
        <taxon>Pichiomycetes</taxon>
        <taxon>Pichiales</taxon>
        <taxon>Pichiaceae</taxon>
        <taxon>Pichia</taxon>
    </lineage>
</organism>
<keyword evidence="2" id="KW-0551">Lipid droplet</keyword>
<dbReference type="SMART" id="SM00829">
    <property type="entry name" value="PKS_ER"/>
    <property type="match status" value="1"/>
</dbReference>